<evidence type="ECO:0000256" key="3">
    <source>
        <dbReference type="ARBA" id="ARBA00022475"/>
    </source>
</evidence>
<proteinExistence type="predicted"/>
<keyword evidence="5 8" id="KW-1133">Transmembrane helix</keyword>
<evidence type="ECO:0000256" key="1">
    <source>
        <dbReference type="ARBA" id="ARBA00004651"/>
    </source>
</evidence>
<dbReference type="SUPFAM" id="SSF103473">
    <property type="entry name" value="MFS general substrate transporter"/>
    <property type="match status" value="1"/>
</dbReference>
<feature type="transmembrane region" description="Helical" evidence="8">
    <location>
        <begin position="229"/>
        <end position="250"/>
    </location>
</feature>
<feature type="transmembrane region" description="Helical" evidence="8">
    <location>
        <begin position="167"/>
        <end position="184"/>
    </location>
</feature>
<dbReference type="PANTHER" id="PTHR42718">
    <property type="entry name" value="MAJOR FACILITATOR SUPERFAMILY MULTIDRUG TRANSPORTER MFSC"/>
    <property type="match status" value="1"/>
</dbReference>
<dbReference type="GO" id="GO:0022857">
    <property type="term" value="F:transmembrane transporter activity"/>
    <property type="evidence" value="ECO:0007669"/>
    <property type="project" value="InterPro"/>
</dbReference>
<feature type="transmembrane region" description="Helical" evidence="8">
    <location>
        <begin position="333"/>
        <end position="353"/>
    </location>
</feature>
<feature type="transmembrane region" description="Helical" evidence="8">
    <location>
        <begin position="106"/>
        <end position="127"/>
    </location>
</feature>
<evidence type="ECO:0000313" key="10">
    <source>
        <dbReference type="EMBL" id="TDK27675.1"/>
    </source>
</evidence>
<evidence type="ECO:0000259" key="9">
    <source>
        <dbReference type="PROSITE" id="PS50850"/>
    </source>
</evidence>
<feature type="transmembrane region" description="Helical" evidence="8">
    <location>
        <begin position="204"/>
        <end position="223"/>
    </location>
</feature>
<dbReference type="InterPro" id="IPR011701">
    <property type="entry name" value="MFS"/>
</dbReference>
<evidence type="ECO:0000256" key="5">
    <source>
        <dbReference type="ARBA" id="ARBA00022989"/>
    </source>
</evidence>
<evidence type="ECO:0000256" key="6">
    <source>
        <dbReference type="ARBA" id="ARBA00023136"/>
    </source>
</evidence>
<feature type="region of interest" description="Disordered" evidence="7">
    <location>
        <begin position="465"/>
        <end position="501"/>
    </location>
</feature>
<evidence type="ECO:0000256" key="8">
    <source>
        <dbReference type="SAM" id="Phobius"/>
    </source>
</evidence>
<feature type="transmembrane region" description="Helical" evidence="8">
    <location>
        <begin position="50"/>
        <end position="69"/>
    </location>
</feature>
<keyword evidence="3" id="KW-1003">Cell membrane</keyword>
<dbReference type="Gene3D" id="1.20.1250.20">
    <property type="entry name" value="MFS general substrate transporter like domains"/>
    <property type="match status" value="1"/>
</dbReference>
<comment type="subcellular location">
    <subcellularLocation>
        <location evidence="1">Cell membrane</location>
        <topology evidence="1">Multi-pass membrane protein</topology>
    </subcellularLocation>
</comment>
<keyword evidence="2" id="KW-0813">Transport</keyword>
<feature type="transmembrane region" description="Helical" evidence="8">
    <location>
        <begin position="81"/>
        <end position="100"/>
    </location>
</feature>
<dbReference type="RefSeq" id="WP_133402106.1">
    <property type="nucleotide sequence ID" value="NZ_SMTK01000001.1"/>
</dbReference>
<dbReference type="GO" id="GO:0005886">
    <property type="term" value="C:plasma membrane"/>
    <property type="evidence" value="ECO:0007669"/>
    <property type="project" value="UniProtKB-SubCell"/>
</dbReference>
<keyword evidence="4 8" id="KW-0812">Transmembrane</keyword>
<name>A0A4R5U251_9MICC</name>
<dbReference type="CDD" id="cd17321">
    <property type="entry name" value="MFS_MMR_MDR_like"/>
    <property type="match status" value="1"/>
</dbReference>
<gene>
    <name evidence="10" type="ORF">E2F48_00595</name>
</gene>
<protein>
    <submittedName>
        <fullName evidence="10">DHA2 family efflux MFS transporter permease subunit</fullName>
    </submittedName>
</protein>
<dbReference type="Proteomes" id="UP000295411">
    <property type="component" value="Unassembled WGS sequence"/>
</dbReference>
<feature type="domain" description="Major facilitator superfamily (MFS) profile" evidence="9">
    <location>
        <begin position="15"/>
        <end position="461"/>
    </location>
</feature>
<feature type="compositionally biased region" description="Low complexity" evidence="7">
    <location>
        <begin position="482"/>
        <end position="501"/>
    </location>
</feature>
<feature type="transmembrane region" description="Helical" evidence="8">
    <location>
        <begin position="300"/>
        <end position="321"/>
    </location>
</feature>
<feature type="transmembrane region" description="Helical" evidence="8">
    <location>
        <begin position="359"/>
        <end position="382"/>
    </location>
</feature>
<feature type="transmembrane region" description="Helical" evidence="8">
    <location>
        <begin position="139"/>
        <end position="161"/>
    </location>
</feature>
<organism evidence="10 11">
    <name type="scientific">Arthrobacter crusticola</name>
    <dbReference type="NCBI Taxonomy" id="2547960"/>
    <lineage>
        <taxon>Bacteria</taxon>
        <taxon>Bacillati</taxon>
        <taxon>Actinomycetota</taxon>
        <taxon>Actinomycetes</taxon>
        <taxon>Micrococcales</taxon>
        <taxon>Micrococcaceae</taxon>
        <taxon>Arthrobacter</taxon>
    </lineage>
</organism>
<evidence type="ECO:0000256" key="4">
    <source>
        <dbReference type="ARBA" id="ARBA00022692"/>
    </source>
</evidence>
<dbReference type="Pfam" id="PF07690">
    <property type="entry name" value="MFS_1"/>
    <property type="match status" value="1"/>
</dbReference>
<evidence type="ECO:0000256" key="7">
    <source>
        <dbReference type="SAM" id="MobiDB-lite"/>
    </source>
</evidence>
<dbReference type="NCBIfam" id="TIGR00711">
    <property type="entry name" value="efflux_EmrB"/>
    <property type="match status" value="1"/>
</dbReference>
<feature type="transmembrane region" description="Helical" evidence="8">
    <location>
        <begin position="271"/>
        <end position="294"/>
    </location>
</feature>
<dbReference type="AlphaFoldDB" id="A0A4R5U251"/>
<comment type="caution">
    <text evidence="10">The sequence shown here is derived from an EMBL/GenBank/DDBJ whole genome shotgun (WGS) entry which is preliminary data.</text>
</comment>
<keyword evidence="11" id="KW-1185">Reference proteome</keyword>
<dbReference type="PANTHER" id="PTHR42718:SF42">
    <property type="entry name" value="EXPORT PROTEIN"/>
    <property type="match status" value="1"/>
</dbReference>
<dbReference type="EMBL" id="SMTK01000001">
    <property type="protein sequence ID" value="TDK27675.1"/>
    <property type="molecule type" value="Genomic_DNA"/>
</dbReference>
<sequence length="541" mass="54564">MNEVVRFGSASGRWLLLASILGSAIAGIDATVVNVALPAIGEEFNAPFEVLQWTITAYTLTLAAFILLGGSLGDRYGRKRVFVIGVVWFAVASLLCGLAPNAGTLIAARALQGIGGALLTPGSLAMIQASFVWEDRARAIGAWSGLGGVATAIGPFLGGWLVESVSWRWIFLINVPIAAVVVIISHRHVPETRNPSATGAPDYLGGLLGAGALGGWTYALIDIPTAGPLAAPVVTAAAFGTVCIIAFFITESRLARPMLPLGIFAVRQFSATNAVTFLIYGAFGGIFFLLVVHLQVVAGFSPLAAGIALLPVTVLMLLLSSRAGALSVRIGPRFPMAAGPAICAVAALMMLGIGEGASYWVDVLPSVVVLGLGLSLLVAPLTSTALSSVPDAQAGLASGVNNAVARAAGLLAIAVLPALAGLSGDAYTDPPVFAEGFRFAAMACAGVLAAAAVLAAVTIRNPALPEGADRSAQPESKAPMPTDATGAGTADTSGAGAGRAAGAWTTGSAVTGAATLRHCAVDGPPAAVCAAVQELRHHPDD</sequence>
<dbReference type="InterPro" id="IPR004638">
    <property type="entry name" value="EmrB-like"/>
</dbReference>
<feature type="transmembrane region" description="Helical" evidence="8">
    <location>
        <begin position="403"/>
        <end position="424"/>
    </location>
</feature>
<dbReference type="InterPro" id="IPR036259">
    <property type="entry name" value="MFS_trans_sf"/>
</dbReference>
<accession>A0A4R5U251</accession>
<dbReference type="PROSITE" id="PS50850">
    <property type="entry name" value="MFS"/>
    <property type="match status" value="1"/>
</dbReference>
<dbReference type="Gene3D" id="1.20.1720.10">
    <property type="entry name" value="Multidrug resistance protein D"/>
    <property type="match status" value="1"/>
</dbReference>
<reference evidence="10 11" key="1">
    <citation type="submission" date="2019-03" db="EMBL/GenBank/DDBJ databases">
        <title>Arthrobacter sp. nov., an bacterium isolated from biocrust in Mu Us Desert.</title>
        <authorList>
            <person name="Lixiong L."/>
        </authorList>
    </citation>
    <scope>NUCLEOTIDE SEQUENCE [LARGE SCALE GENOMIC DNA]</scope>
    <source>
        <strain evidence="10 11">SLN-3</strain>
    </source>
</reference>
<feature type="transmembrane region" description="Helical" evidence="8">
    <location>
        <begin position="436"/>
        <end position="457"/>
    </location>
</feature>
<evidence type="ECO:0000256" key="2">
    <source>
        <dbReference type="ARBA" id="ARBA00022448"/>
    </source>
</evidence>
<dbReference type="OrthoDB" id="7375466at2"/>
<keyword evidence="6 8" id="KW-0472">Membrane</keyword>
<dbReference type="InterPro" id="IPR020846">
    <property type="entry name" value="MFS_dom"/>
</dbReference>
<evidence type="ECO:0000313" key="11">
    <source>
        <dbReference type="Proteomes" id="UP000295411"/>
    </source>
</evidence>